<sequence length="446" mass="48446">MEPLSPAFGGLGRRRGQFIARCRTAIAPVHMAVLIGLATSPIAQAAEPLSLPQAVQAALARSPALVAQDAAARSARETAVAAGQRPDPVLRLSLDNVPLSGPDRYSTTRDFMTAKSVSLMQTLPSAAKRQARTARFEREAQTAEAGRLEQTATIGRDTAMAWLERQALEQRLALLQEQLGEARLLVQASESAARSGSGSPADWIAARESVAQLQQTLLGVEAERRSARLTLARWTGSDPEQPLATPPDVTSSPMGAGDGAERLAHHPELVRLSAQEAAMAAEAEVARQEREPDWSTELMLSLRGPGYPNMVSLAVSVPLPWDRPQRQDRELAARLAQVDALRAEREERAREHLAEIRRWEEGWRAGLAQLALIDAERLPLAEQRIQTTLAAYRGGRAPLSEVLAARRMALDLRMERIDLHISTARLWAQLAYLIPAEPAAAQGVTP</sequence>
<proteinExistence type="inferred from homology"/>
<feature type="region of interest" description="Disordered" evidence="2">
    <location>
        <begin position="231"/>
        <end position="260"/>
    </location>
</feature>
<dbReference type="EMBL" id="VYSB01000018">
    <property type="protein sequence ID" value="MYZ53337.1"/>
    <property type="molecule type" value="Genomic_DNA"/>
</dbReference>
<dbReference type="Gene3D" id="1.20.1600.10">
    <property type="entry name" value="Outer membrane efflux proteins (OEP)"/>
    <property type="match status" value="1"/>
</dbReference>
<comment type="similarity">
    <text evidence="1">Belongs to the outer membrane factor (OMF) (TC 1.B.17) family.</text>
</comment>
<dbReference type="InterPro" id="IPR003423">
    <property type="entry name" value="OMP_efflux"/>
</dbReference>
<dbReference type="PANTHER" id="PTHR30203:SF24">
    <property type="entry name" value="BLR4935 PROTEIN"/>
    <property type="match status" value="1"/>
</dbReference>
<protein>
    <submittedName>
        <fullName evidence="3">TolC family protein</fullName>
    </submittedName>
</protein>
<evidence type="ECO:0000313" key="3">
    <source>
        <dbReference type="EMBL" id="MYZ53337.1"/>
    </source>
</evidence>
<dbReference type="AlphaFoldDB" id="A0A7C9MW70"/>
<accession>A0A7C9MW70</accession>
<dbReference type="PANTHER" id="PTHR30203">
    <property type="entry name" value="OUTER MEMBRANE CATION EFFLUX PROTEIN"/>
    <property type="match status" value="1"/>
</dbReference>
<evidence type="ECO:0000256" key="2">
    <source>
        <dbReference type="SAM" id="MobiDB-lite"/>
    </source>
</evidence>
<dbReference type="SUPFAM" id="SSF56954">
    <property type="entry name" value="Outer membrane efflux proteins (OEP)"/>
    <property type="match status" value="1"/>
</dbReference>
<dbReference type="InterPro" id="IPR010131">
    <property type="entry name" value="MdtP/NodT-like"/>
</dbReference>
<evidence type="ECO:0000256" key="1">
    <source>
        <dbReference type="ARBA" id="ARBA00007613"/>
    </source>
</evidence>
<name>A0A7C9MW70_9BURK</name>
<dbReference type="Proteomes" id="UP000481947">
    <property type="component" value="Unassembled WGS sequence"/>
</dbReference>
<dbReference type="GO" id="GO:0015562">
    <property type="term" value="F:efflux transmembrane transporter activity"/>
    <property type="evidence" value="ECO:0007669"/>
    <property type="project" value="InterPro"/>
</dbReference>
<comment type="caution">
    <text evidence="3">The sequence shown here is derived from an EMBL/GenBank/DDBJ whole genome shotgun (WGS) entry which is preliminary data.</text>
</comment>
<dbReference type="RefSeq" id="WP_161125971.1">
    <property type="nucleotide sequence ID" value="NZ_VYSB01000018.1"/>
</dbReference>
<reference evidence="3 4" key="1">
    <citation type="submission" date="2019-09" db="EMBL/GenBank/DDBJ databases">
        <title>Identification of Malikia spinosa a prominent benzene-, toluene-, and ethylbenzene-degrading bacterium: enrichment, isolation and whole genome sequencing.</title>
        <authorList>
            <person name="Tancsics A."/>
            <person name="Revesz F."/>
            <person name="Kriszt B."/>
        </authorList>
    </citation>
    <scope>NUCLEOTIDE SEQUENCE [LARGE SCALE GENOMIC DNA]</scope>
    <source>
        <strain evidence="3 4">AB6</strain>
    </source>
</reference>
<evidence type="ECO:0000313" key="4">
    <source>
        <dbReference type="Proteomes" id="UP000481947"/>
    </source>
</evidence>
<dbReference type="Pfam" id="PF02321">
    <property type="entry name" value="OEP"/>
    <property type="match status" value="1"/>
</dbReference>
<gene>
    <name evidence="3" type="ORF">F5985_14670</name>
</gene>
<organism evidence="3 4">
    <name type="scientific">Malikia spinosa</name>
    <dbReference type="NCBI Taxonomy" id="86180"/>
    <lineage>
        <taxon>Bacteria</taxon>
        <taxon>Pseudomonadati</taxon>
        <taxon>Pseudomonadota</taxon>
        <taxon>Betaproteobacteria</taxon>
        <taxon>Burkholderiales</taxon>
        <taxon>Comamonadaceae</taxon>
        <taxon>Malikia</taxon>
    </lineage>
</organism>